<evidence type="ECO:0000256" key="1">
    <source>
        <dbReference type="ARBA" id="ARBA00022737"/>
    </source>
</evidence>
<evidence type="ECO:0000313" key="6">
    <source>
        <dbReference type="Proteomes" id="UP001231518"/>
    </source>
</evidence>
<reference evidence="5" key="1">
    <citation type="submission" date="2023-03" db="EMBL/GenBank/DDBJ databases">
        <title>Chromosome-level genomes of two armyworms, Mythimna separata and Mythimna loreyi, provide insights into the biosynthesis and reception of sex pheromones.</title>
        <authorList>
            <person name="Zhao H."/>
        </authorList>
    </citation>
    <scope>NUCLEOTIDE SEQUENCE</scope>
    <source>
        <strain evidence="5">BeijingLab</strain>
        <tissue evidence="5">Pupa</tissue>
    </source>
</reference>
<keyword evidence="1" id="KW-0677">Repeat</keyword>
<dbReference type="Gene3D" id="1.10.238.10">
    <property type="entry name" value="EF-hand"/>
    <property type="match status" value="1"/>
</dbReference>
<feature type="region of interest" description="Disordered" evidence="3">
    <location>
        <begin position="1"/>
        <end position="156"/>
    </location>
</feature>
<dbReference type="GO" id="GO:0016460">
    <property type="term" value="C:myosin II complex"/>
    <property type="evidence" value="ECO:0007669"/>
    <property type="project" value="TreeGrafter"/>
</dbReference>
<feature type="compositionally biased region" description="Basic and acidic residues" evidence="3">
    <location>
        <begin position="61"/>
        <end position="130"/>
    </location>
</feature>
<sequence length="377" mass="42001">MESETDFEEGTKTETPAGDGDVEEGKGSEPTAGETVKEGEETTVVEGGETGEAGGGAEVGETEKVGGEHIEGEHVEGEHVEGEHAEGEHIEGEQVDGEKLEGEHLEGEAAEGEHVAGEHAEEGDKEKMEGEELMGEGVEGEQHEGEETVIPPDELLLPPPEEIVEEEDVYVQEPPPDPTAPYDFSDSKEALKEPFELRPDQLAEVEQLWELFQNYTPAYSDLDGYITEKELSYMLKSLLVMTYTAEQFQELIAYCCRPPHPKGHIFFDQFVKMVTLRQRDFPIEDEIRSALQFFDPGKEGILDREQLREVLTKQGHKMAQRPVDNLIKEVDMSNDGTVGIEDIVGTMCIDLNEEDMQMLRNSVYPPKEAEVESEDDF</sequence>
<evidence type="ECO:0000313" key="5">
    <source>
        <dbReference type="EMBL" id="KAJ8725127.1"/>
    </source>
</evidence>
<feature type="domain" description="EF-hand" evidence="4">
    <location>
        <begin position="282"/>
        <end position="317"/>
    </location>
</feature>
<comment type="caution">
    <text evidence="5">The sequence shown here is derived from an EMBL/GenBank/DDBJ whole genome shotgun (WGS) entry which is preliminary data.</text>
</comment>
<protein>
    <recommendedName>
        <fullName evidence="4">EF-hand domain-containing protein</fullName>
    </recommendedName>
</protein>
<evidence type="ECO:0000256" key="2">
    <source>
        <dbReference type="ARBA" id="ARBA00022837"/>
    </source>
</evidence>
<dbReference type="PANTHER" id="PTHR23048:SF0">
    <property type="entry name" value="CALMODULIN LIKE 3"/>
    <property type="match status" value="1"/>
</dbReference>
<evidence type="ECO:0000256" key="3">
    <source>
        <dbReference type="SAM" id="MobiDB-lite"/>
    </source>
</evidence>
<organism evidence="5 6">
    <name type="scientific">Mythimna separata</name>
    <name type="common">Oriental armyworm</name>
    <name type="synonym">Pseudaletia separata</name>
    <dbReference type="NCBI Taxonomy" id="271217"/>
    <lineage>
        <taxon>Eukaryota</taxon>
        <taxon>Metazoa</taxon>
        <taxon>Ecdysozoa</taxon>
        <taxon>Arthropoda</taxon>
        <taxon>Hexapoda</taxon>
        <taxon>Insecta</taxon>
        <taxon>Pterygota</taxon>
        <taxon>Neoptera</taxon>
        <taxon>Endopterygota</taxon>
        <taxon>Lepidoptera</taxon>
        <taxon>Glossata</taxon>
        <taxon>Ditrysia</taxon>
        <taxon>Noctuoidea</taxon>
        <taxon>Noctuidae</taxon>
        <taxon>Noctuinae</taxon>
        <taxon>Hadenini</taxon>
        <taxon>Mythimna</taxon>
    </lineage>
</organism>
<dbReference type="GO" id="GO:0005509">
    <property type="term" value="F:calcium ion binding"/>
    <property type="evidence" value="ECO:0007669"/>
    <property type="project" value="InterPro"/>
</dbReference>
<dbReference type="InterPro" id="IPR050230">
    <property type="entry name" value="CALM/Myosin/TropC-like"/>
</dbReference>
<evidence type="ECO:0000259" key="4">
    <source>
        <dbReference type="PROSITE" id="PS50222"/>
    </source>
</evidence>
<dbReference type="InterPro" id="IPR002048">
    <property type="entry name" value="EF_hand_dom"/>
</dbReference>
<name>A0AAD8DUZ0_MYTSE</name>
<feature type="compositionally biased region" description="Gly residues" evidence="3">
    <location>
        <begin position="48"/>
        <end position="58"/>
    </location>
</feature>
<dbReference type="SUPFAM" id="SSF47473">
    <property type="entry name" value="EF-hand"/>
    <property type="match status" value="1"/>
</dbReference>
<keyword evidence="6" id="KW-1185">Reference proteome</keyword>
<dbReference type="InterPro" id="IPR018247">
    <property type="entry name" value="EF_Hand_1_Ca_BS"/>
</dbReference>
<dbReference type="FunFam" id="1.10.238.10:FF:000001">
    <property type="entry name" value="Calmodulin 1"/>
    <property type="match status" value="1"/>
</dbReference>
<dbReference type="PANTHER" id="PTHR23048">
    <property type="entry name" value="MYOSIN LIGHT CHAIN 1, 3"/>
    <property type="match status" value="1"/>
</dbReference>
<dbReference type="EMBL" id="JARGEI010000010">
    <property type="protein sequence ID" value="KAJ8725127.1"/>
    <property type="molecule type" value="Genomic_DNA"/>
</dbReference>
<dbReference type="PROSITE" id="PS50222">
    <property type="entry name" value="EF_HAND_2"/>
    <property type="match status" value="1"/>
</dbReference>
<dbReference type="InterPro" id="IPR011992">
    <property type="entry name" value="EF-hand-dom_pair"/>
</dbReference>
<proteinExistence type="predicted"/>
<accession>A0AAD8DUZ0</accession>
<dbReference type="PROSITE" id="PS00018">
    <property type="entry name" value="EF_HAND_1"/>
    <property type="match status" value="1"/>
</dbReference>
<dbReference type="Proteomes" id="UP001231518">
    <property type="component" value="Chromosome 7"/>
</dbReference>
<dbReference type="AlphaFoldDB" id="A0AAD8DUZ0"/>
<gene>
    <name evidence="5" type="ORF">PYW07_016085</name>
</gene>
<keyword evidence="2" id="KW-0106">Calcium</keyword>